<dbReference type="OrthoDB" id="9810303at2"/>
<dbReference type="PANTHER" id="PTHR10859">
    <property type="entry name" value="GLYCOSYL TRANSFERASE"/>
    <property type="match status" value="1"/>
</dbReference>
<evidence type="ECO:0000313" key="3">
    <source>
        <dbReference type="Proteomes" id="UP000190774"/>
    </source>
</evidence>
<feature type="domain" description="Glycosyltransferase 2-like" evidence="1">
    <location>
        <begin position="7"/>
        <end position="154"/>
    </location>
</feature>
<proteinExistence type="predicted"/>
<dbReference type="GO" id="GO:0006487">
    <property type="term" value="P:protein N-linked glycosylation"/>
    <property type="evidence" value="ECO:0007669"/>
    <property type="project" value="TreeGrafter"/>
</dbReference>
<gene>
    <name evidence="2" type="ORF">SAMN02745166_04359</name>
</gene>
<dbReference type="PANTHER" id="PTHR10859:SF91">
    <property type="entry name" value="DOLICHYL-PHOSPHATE BETA-GLUCOSYLTRANSFERASE"/>
    <property type="match status" value="1"/>
</dbReference>
<sequence length="246" mass="27290">MSQVHLVVPCYRESARIGTFLPDLCALMDSLGGITVQVVEDGSGPEEQAKMRALITRWRGEYACLQETLLLPENLGKGGAIYASWSQAAESVEWLGFVDADGACPASEVKRLIQMTRSGEHGSQALFASRVKMLGRDVRRLLKRHLLGRVYATLVSELLNIPIYDSQCGLKVVSKKAYVGIADCLTIQGFAFDVELLVKLLDSHCRVIEVPIDWQEIPGGKVRLVHDAIAMAKDVWSIRQHRRQES</sequence>
<keyword evidence="2" id="KW-0808">Transferase</keyword>
<dbReference type="STRING" id="48467.SAMN02745166_04359"/>
<dbReference type="SUPFAM" id="SSF53448">
    <property type="entry name" value="Nucleotide-diphospho-sugar transferases"/>
    <property type="match status" value="1"/>
</dbReference>
<evidence type="ECO:0000313" key="2">
    <source>
        <dbReference type="EMBL" id="SKB05865.1"/>
    </source>
</evidence>
<accession>A0A1T4YX93</accession>
<organism evidence="2 3">
    <name type="scientific">Prosthecobacter debontii</name>
    <dbReference type="NCBI Taxonomy" id="48467"/>
    <lineage>
        <taxon>Bacteria</taxon>
        <taxon>Pseudomonadati</taxon>
        <taxon>Verrucomicrobiota</taxon>
        <taxon>Verrucomicrobiia</taxon>
        <taxon>Verrucomicrobiales</taxon>
        <taxon>Verrucomicrobiaceae</taxon>
        <taxon>Prosthecobacter</taxon>
    </lineage>
</organism>
<dbReference type="EMBL" id="FUYE01000019">
    <property type="protein sequence ID" value="SKB05865.1"/>
    <property type="molecule type" value="Genomic_DNA"/>
</dbReference>
<dbReference type="Gene3D" id="3.90.550.10">
    <property type="entry name" value="Spore Coat Polysaccharide Biosynthesis Protein SpsA, Chain A"/>
    <property type="match status" value="1"/>
</dbReference>
<keyword evidence="3" id="KW-1185">Reference proteome</keyword>
<reference evidence="3" key="1">
    <citation type="submission" date="2017-02" db="EMBL/GenBank/DDBJ databases">
        <authorList>
            <person name="Varghese N."/>
            <person name="Submissions S."/>
        </authorList>
    </citation>
    <scope>NUCLEOTIDE SEQUENCE [LARGE SCALE GENOMIC DNA]</scope>
    <source>
        <strain evidence="3">ATCC 700200</strain>
    </source>
</reference>
<dbReference type="GO" id="GO:0016740">
    <property type="term" value="F:transferase activity"/>
    <property type="evidence" value="ECO:0007669"/>
    <property type="project" value="UniProtKB-KW"/>
</dbReference>
<dbReference type="Proteomes" id="UP000190774">
    <property type="component" value="Unassembled WGS sequence"/>
</dbReference>
<dbReference type="AlphaFoldDB" id="A0A1T4YX93"/>
<protein>
    <submittedName>
        <fullName evidence="2">Glycosyl transferase family 2</fullName>
    </submittedName>
</protein>
<name>A0A1T4YX93_9BACT</name>
<dbReference type="Pfam" id="PF00535">
    <property type="entry name" value="Glycos_transf_2"/>
    <property type="match status" value="1"/>
</dbReference>
<dbReference type="InterPro" id="IPR001173">
    <property type="entry name" value="Glyco_trans_2-like"/>
</dbReference>
<dbReference type="InterPro" id="IPR029044">
    <property type="entry name" value="Nucleotide-diphossugar_trans"/>
</dbReference>
<evidence type="ECO:0000259" key="1">
    <source>
        <dbReference type="Pfam" id="PF00535"/>
    </source>
</evidence>
<dbReference type="RefSeq" id="WP_078815497.1">
    <property type="nucleotide sequence ID" value="NZ_FUYE01000019.1"/>
</dbReference>